<evidence type="ECO:0000313" key="1">
    <source>
        <dbReference type="EMBL" id="KAK9326035.1"/>
    </source>
</evidence>
<organism evidence="1 2">
    <name type="scientific">Lipomyces orientalis</name>
    <dbReference type="NCBI Taxonomy" id="1233043"/>
    <lineage>
        <taxon>Eukaryota</taxon>
        <taxon>Fungi</taxon>
        <taxon>Dikarya</taxon>
        <taxon>Ascomycota</taxon>
        <taxon>Saccharomycotina</taxon>
        <taxon>Lipomycetes</taxon>
        <taxon>Lipomycetales</taxon>
        <taxon>Lipomycetaceae</taxon>
        <taxon>Lipomyces</taxon>
    </lineage>
</organism>
<dbReference type="Proteomes" id="UP001489719">
    <property type="component" value="Unassembled WGS sequence"/>
</dbReference>
<dbReference type="EMBL" id="MU970036">
    <property type="protein sequence ID" value="KAK9326035.1"/>
    <property type="molecule type" value="Genomic_DNA"/>
</dbReference>
<sequence>MGQPLRLLSSRTQNRKQNLRLALTRVRARVSFWLYENDLCQKGLSVTIPSCLCRTQCLTNLPSLLINTIQTMPFGILDPKLAAHERVPGTVHLYEAIHGVDQFASANLKREGNVILVPQPSDSPNDPLNWSTRKKDFVLFIICLESIMASTVSPILASSTIVLVLYFRENFQRIALLTGWHLVGAAIASVFVTAIFVKYGKRFPYVFASAVLVGSSVWAALATSYKSLLGARILQGVALAPFEVAVFASVGDMYFVHQRGVRLALVSLSIFGTTFLTPIITGTITKSMGWHWMFWFVVIFSSVTLVLVILFVPEHVYNRDKRLNTDVVGEEIAAEAPLDSIANSDVADDDKEKAPSAGHHEEKESYLHSLRLFSGSKTARPLWKIFLRPFALFLHPAIIWGCLTQGTLIAWTALIGVVLAAVFMGPPLWFNEVKVGYMYTGAFVGAIVGFVLAGVLSDFCAKWLSRHNNNIYEPEFRILLVIPQMICGCIGIWGFGYISSDMYRYSQYLPPFFFGLETCGMILGAVASASYITDAHRDIQIEAFVSMLLFKNLFSFALTDRAYPWLLESGVKKVFTIIGAVQLAVSVGTLAFWIVGKWNRYIMHKYDLLRILHLE</sequence>
<comment type="caution">
    <text evidence="1">The sequence shown here is derived from an EMBL/GenBank/DDBJ whole genome shotgun (WGS) entry which is preliminary data.</text>
</comment>
<protein>
    <submittedName>
        <fullName evidence="1">Major facilitator superfamily domain-containing protein</fullName>
    </submittedName>
</protein>
<gene>
    <name evidence="1" type="ORF">V1517DRAFT_312495</name>
</gene>
<name>A0ACC3TYA2_9ASCO</name>
<evidence type="ECO:0000313" key="2">
    <source>
        <dbReference type="Proteomes" id="UP001489719"/>
    </source>
</evidence>
<keyword evidence="2" id="KW-1185">Reference proteome</keyword>
<proteinExistence type="predicted"/>
<accession>A0ACC3TYA2</accession>
<reference evidence="2" key="1">
    <citation type="journal article" date="2024" name="Front. Bioeng. Biotechnol.">
        <title>Genome-scale model development and genomic sequencing of the oleaginous clade Lipomyces.</title>
        <authorList>
            <person name="Czajka J.J."/>
            <person name="Han Y."/>
            <person name="Kim J."/>
            <person name="Mondo S.J."/>
            <person name="Hofstad B.A."/>
            <person name="Robles A."/>
            <person name="Haridas S."/>
            <person name="Riley R."/>
            <person name="LaButti K."/>
            <person name="Pangilinan J."/>
            <person name="Andreopoulos W."/>
            <person name="Lipzen A."/>
            <person name="Yan J."/>
            <person name="Wang M."/>
            <person name="Ng V."/>
            <person name="Grigoriev I.V."/>
            <person name="Spatafora J.W."/>
            <person name="Magnuson J.K."/>
            <person name="Baker S.E."/>
            <person name="Pomraning K.R."/>
        </authorList>
    </citation>
    <scope>NUCLEOTIDE SEQUENCE [LARGE SCALE GENOMIC DNA]</scope>
    <source>
        <strain evidence="2">CBS 10300</strain>
    </source>
</reference>